<dbReference type="PANTHER" id="PTHR43045">
    <property type="entry name" value="SHIKIMATE TRANSPORTER"/>
    <property type="match status" value="1"/>
</dbReference>
<dbReference type="EMBL" id="AP018827">
    <property type="protein sequence ID" value="BBF81105.1"/>
    <property type="molecule type" value="Genomic_DNA"/>
</dbReference>
<accession>A0A3G9G5C0</accession>
<evidence type="ECO:0000259" key="8">
    <source>
        <dbReference type="PROSITE" id="PS50850"/>
    </source>
</evidence>
<dbReference type="Proteomes" id="UP000278756">
    <property type="component" value="Chromosome 1"/>
</dbReference>
<feature type="transmembrane region" description="Helical" evidence="7">
    <location>
        <begin position="121"/>
        <end position="145"/>
    </location>
</feature>
<dbReference type="InterPro" id="IPR005828">
    <property type="entry name" value="MFS_sugar_transport-like"/>
</dbReference>
<feature type="transmembrane region" description="Helical" evidence="7">
    <location>
        <begin position="157"/>
        <end position="179"/>
    </location>
</feature>
<evidence type="ECO:0000256" key="6">
    <source>
        <dbReference type="ARBA" id="ARBA00023136"/>
    </source>
</evidence>
<feature type="transmembrane region" description="Helical" evidence="7">
    <location>
        <begin position="191"/>
        <end position="210"/>
    </location>
</feature>
<keyword evidence="6 7" id="KW-0472">Membrane</keyword>
<feature type="domain" description="Major facilitator superfamily (MFS) profile" evidence="8">
    <location>
        <begin position="19"/>
        <end position="547"/>
    </location>
</feature>
<feature type="transmembrane region" description="Helical" evidence="7">
    <location>
        <begin position="284"/>
        <end position="302"/>
    </location>
</feature>
<evidence type="ECO:0000313" key="10">
    <source>
        <dbReference type="Proteomes" id="UP000278756"/>
    </source>
</evidence>
<evidence type="ECO:0000256" key="4">
    <source>
        <dbReference type="ARBA" id="ARBA00022692"/>
    </source>
</evidence>
<dbReference type="Pfam" id="PF00083">
    <property type="entry name" value="Sugar_tr"/>
    <property type="match status" value="2"/>
</dbReference>
<gene>
    <name evidence="9" type="ORF">EM6_1700</name>
</gene>
<evidence type="ECO:0000256" key="5">
    <source>
        <dbReference type="ARBA" id="ARBA00022989"/>
    </source>
</evidence>
<dbReference type="GO" id="GO:0022857">
    <property type="term" value="F:transmembrane transporter activity"/>
    <property type="evidence" value="ECO:0007669"/>
    <property type="project" value="InterPro"/>
</dbReference>
<evidence type="ECO:0000256" key="2">
    <source>
        <dbReference type="ARBA" id="ARBA00022448"/>
    </source>
</evidence>
<proteinExistence type="predicted"/>
<protein>
    <submittedName>
        <fullName evidence="9">Permease of the major facilitator superfamily</fullName>
    </submittedName>
</protein>
<dbReference type="InterPro" id="IPR020846">
    <property type="entry name" value="MFS_dom"/>
</dbReference>
<dbReference type="SUPFAM" id="SSF103473">
    <property type="entry name" value="MFS general substrate transporter"/>
    <property type="match status" value="1"/>
</dbReference>
<evidence type="ECO:0000256" key="1">
    <source>
        <dbReference type="ARBA" id="ARBA00004651"/>
    </source>
</evidence>
<keyword evidence="4 7" id="KW-0812">Transmembrane</keyword>
<dbReference type="Gene3D" id="1.20.1250.20">
    <property type="entry name" value="MFS general substrate transporter like domains"/>
    <property type="match status" value="3"/>
</dbReference>
<dbReference type="PANTHER" id="PTHR43045:SF7">
    <property type="entry name" value="MAJOR FACILITATOR SUPERFAMILY TRANSPORTER"/>
    <property type="match status" value="1"/>
</dbReference>
<feature type="transmembrane region" description="Helical" evidence="7">
    <location>
        <begin position="454"/>
        <end position="473"/>
    </location>
</feature>
<dbReference type="RefSeq" id="WP_126421948.1">
    <property type="nucleotide sequence ID" value="NZ_AP018827.1"/>
</dbReference>
<reference evidence="10" key="2">
    <citation type="journal article" date="2017" name="Plant Physiol. Biochem.">
        <title>Differential oxidative and antioxidative response of duckweed Lemna minor toward plant growth promoting/inhibiting bacteria.</title>
        <authorList>
            <person name="Ishizawa H."/>
            <person name="Kuroda M."/>
            <person name="Morikawa M."/>
            <person name="Ike M."/>
        </authorList>
    </citation>
    <scope>NUCLEOTIDE SEQUENCE [LARGE SCALE GENOMIC DNA]</scope>
    <source>
        <strain evidence="10">M6</strain>
    </source>
</reference>
<dbReference type="InterPro" id="IPR036259">
    <property type="entry name" value="MFS_trans_sf"/>
</dbReference>
<evidence type="ECO:0000313" key="9">
    <source>
        <dbReference type="EMBL" id="BBF81105.1"/>
    </source>
</evidence>
<evidence type="ECO:0000256" key="3">
    <source>
        <dbReference type="ARBA" id="ARBA00022475"/>
    </source>
</evidence>
<evidence type="ECO:0000256" key="7">
    <source>
        <dbReference type="SAM" id="Phobius"/>
    </source>
</evidence>
<feature type="transmembrane region" description="Helical" evidence="7">
    <location>
        <begin position="521"/>
        <end position="542"/>
    </location>
</feature>
<dbReference type="PROSITE" id="PS50850">
    <property type="entry name" value="MFS"/>
    <property type="match status" value="1"/>
</dbReference>
<dbReference type="GO" id="GO:0005886">
    <property type="term" value="C:plasma membrane"/>
    <property type="evidence" value="ECO:0007669"/>
    <property type="project" value="UniProtKB-SubCell"/>
</dbReference>
<comment type="subcellular location">
    <subcellularLocation>
        <location evidence="1">Cell membrane</location>
        <topology evidence="1">Multi-pass membrane protein</topology>
    </subcellularLocation>
</comment>
<feature type="transmembrane region" description="Helical" evidence="7">
    <location>
        <begin position="58"/>
        <end position="79"/>
    </location>
</feature>
<keyword evidence="5 7" id="KW-1133">Transmembrane helix</keyword>
<reference evidence="10" key="1">
    <citation type="journal article" date="2017" name="Biotechnol. Biofuels">
        <title>Evaluation of environmental bacterial communities as a factor affecting the growth of duckweed Lemna minor.</title>
        <authorList>
            <person name="Ishizawa H."/>
            <person name="Kuroda M."/>
            <person name="Morikawa M."/>
            <person name="Ike M."/>
        </authorList>
    </citation>
    <scope>NUCLEOTIDE SEQUENCE [LARGE SCALE GENOMIC DNA]</scope>
    <source>
        <strain evidence="10">M6</strain>
    </source>
</reference>
<sequence>MSSHPQADSVQKEAGLRTIVAASAAGTTFEWYDFFIFGALTSIITKNFFTGLDDTTGMILALLTFALGFLSRPFGALLFGHIGDRKGRKGTFLYTILLMGVATVLIGFLPTYEQAGIWSPLLLVALRILQGIAMGGEYGGAVIYVAEHAPADKRGAYTAWIQASASLGLVIALLVVFLTRTIVKEEAFGDWGWRIPFIVSAVLLAISVYIRAKTAESPAFRALHDSGNISKAPFKEAFGQWSNLRQVLIALFGFMTAQGVVWYTTFFYTQVFLEKSVKLAPTTVNLLVMSISIVSAVLYVVWGQLSDCVGRKPVMILGIAIAILSFVPGFHLMARFANPALDDAVNRTPVVIFADPRKCSVQFDPVGKAQFTSSCDLAKSLVTGLGVPYVNKPTEPGATFATVQIGERTIAVQSGDTLSKDELKTLKTNAVTDLKAALKAAGYPEAADPKRVNVLGIFAVLFVFTVGATALYGPMAAALVEMFPTRIRYTALSLPYNIGTGWFGGLLPAISFAMVAGSGNLFFGLWYPVIIGATAIAVALIFMKETRGRDLHTMEDPPGR</sequence>
<dbReference type="PROSITE" id="PS00217">
    <property type="entry name" value="SUGAR_TRANSPORT_2"/>
    <property type="match status" value="1"/>
</dbReference>
<keyword evidence="3" id="KW-1003">Cell membrane</keyword>
<name>A0A3G9G5C0_9CAUL</name>
<feature type="transmembrane region" description="Helical" evidence="7">
    <location>
        <begin position="314"/>
        <end position="334"/>
    </location>
</feature>
<dbReference type="OrthoDB" id="9783227at2"/>
<feature type="transmembrane region" description="Helical" evidence="7">
    <location>
        <begin position="494"/>
        <end position="515"/>
    </location>
</feature>
<feature type="transmembrane region" description="Helical" evidence="7">
    <location>
        <begin position="91"/>
        <end position="109"/>
    </location>
</feature>
<organism evidence="9 10">
    <name type="scientific">Asticcacaulis excentricus</name>
    <dbReference type="NCBI Taxonomy" id="78587"/>
    <lineage>
        <taxon>Bacteria</taxon>
        <taxon>Pseudomonadati</taxon>
        <taxon>Pseudomonadota</taxon>
        <taxon>Alphaproteobacteria</taxon>
        <taxon>Caulobacterales</taxon>
        <taxon>Caulobacteraceae</taxon>
        <taxon>Asticcacaulis</taxon>
    </lineage>
</organism>
<keyword evidence="2" id="KW-0813">Transport</keyword>
<dbReference type="InterPro" id="IPR005829">
    <property type="entry name" value="Sugar_transporter_CS"/>
</dbReference>
<feature type="transmembrane region" description="Helical" evidence="7">
    <location>
        <begin position="247"/>
        <end position="264"/>
    </location>
</feature>
<dbReference type="AlphaFoldDB" id="A0A3G9G5C0"/>